<dbReference type="InterPro" id="IPR002347">
    <property type="entry name" value="SDR_fam"/>
</dbReference>
<dbReference type="PRINTS" id="PR00081">
    <property type="entry name" value="GDHRDH"/>
</dbReference>
<protein>
    <submittedName>
        <fullName evidence="1">Short chain dehydrogenase</fullName>
    </submittedName>
</protein>
<evidence type="ECO:0000313" key="2">
    <source>
        <dbReference type="Proteomes" id="UP000265962"/>
    </source>
</evidence>
<dbReference type="Pfam" id="PF00106">
    <property type="entry name" value="adh_short"/>
    <property type="match status" value="1"/>
</dbReference>
<reference evidence="2" key="1">
    <citation type="submission" date="2018-02" db="EMBL/GenBank/DDBJ databases">
        <authorList>
            <person name="Hornung B."/>
        </authorList>
    </citation>
    <scope>NUCLEOTIDE SEQUENCE [LARGE SCALE GENOMIC DNA]</scope>
</reference>
<organism evidence="1 2">
    <name type="scientific">Propionibacterium ruminifibrarum</name>
    <dbReference type="NCBI Taxonomy" id="1962131"/>
    <lineage>
        <taxon>Bacteria</taxon>
        <taxon>Bacillati</taxon>
        <taxon>Actinomycetota</taxon>
        <taxon>Actinomycetes</taxon>
        <taxon>Propionibacteriales</taxon>
        <taxon>Propionibacteriaceae</taxon>
        <taxon>Propionibacterium</taxon>
    </lineage>
</organism>
<dbReference type="EMBL" id="OMOH01000011">
    <property type="protein sequence ID" value="SPF69332.1"/>
    <property type="molecule type" value="Genomic_DNA"/>
</dbReference>
<dbReference type="PANTHER" id="PTHR43431:SF1">
    <property type="entry name" value="OS08G0476300 PROTEIN"/>
    <property type="match status" value="1"/>
</dbReference>
<proteinExistence type="predicted"/>
<dbReference type="InterPro" id="IPR036291">
    <property type="entry name" value="NAD(P)-bd_dom_sf"/>
</dbReference>
<sequence>MQTAVLVGAGRGVGNAIARRLAQEEFTVVLAARRKEKLVEYVAELATEGIEADVQVIDAGDDASVADGFAAITARHGTVDVMAFNAAVMESGSVRELDAADALHHWNVDVAGAIRCTQAVLPGQIEQGSGAVLFTGGRFGVHPNEYADFACMSMDKAALRSYAKMLNESLSGTGVFAGIVEIMGNVGSSEGLMPGSIAETAWKLYEEHQGFEAFCE</sequence>
<gene>
    <name evidence="1" type="ORF">PROPJV5_2287</name>
</gene>
<dbReference type="PANTHER" id="PTHR43431">
    <property type="entry name" value="OXIDOREDUCTASE, SHORT CHAIN DEHYDROGENASE/REDUCTASE FAMILY (AFU_ORTHOLOGUE AFUA_5G14000)"/>
    <property type="match status" value="1"/>
</dbReference>
<dbReference type="OrthoDB" id="9799818at2"/>
<name>A0A375I3A9_9ACTN</name>
<accession>A0A375I3A9</accession>
<dbReference type="Gene3D" id="3.40.50.720">
    <property type="entry name" value="NAD(P)-binding Rossmann-like Domain"/>
    <property type="match status" value="1"/>
</dbReference>
<dbReference type="AlphaFoldDB" id="A0A375I3A9"/>
<keyword evidence="2" id="KW-1185">Reference proteome</keyword>
<dbReference type="SUPFAM" id="SSF51735">
    <property type="entry name" value="NAD(P)-binding Rossmann-fold domains"/>
    <property type="match status" value="1"/>
</dbReference>
<evidence type="ECO:0000313" key="1">
    <source>
        <dbReference type="EMBL" id="SPF69332.1"/>
    </source>
</evidence>
<dbReference type="CDD" id="cd05233">
    <property type="entry name" value="SDR_c"/>
    <property type="match status" value="1"/>
</dbReference>
<dbReference type="Proteomes" id="UP000265962">
    <property type="component" value="Unassembled WGS sequence"/>
</dbReference>
<dbReference type="RefSeq" id="WP_119716430.1">
    <property type="nucleotide sequence ID" value="NZ_OMOH01000011.1"/>
</dbReference>